<evidence type="ECO:0000313" key="2">
    <source>
        <dbReference type="EnsemblPlants" id="PAC:32907782.CDS.1"/>
    </source>
</evidence>
<name>A0A2K1J558_PHYPA</name>
<dbReference type="InParanoid" id="A0A2K1J558"/>
<dbReference type="EMBL" id="ABEU02000017">
    <property type="protein sequence ID" value="PNR36661.1"/>
    <property type="molecule type" value="Genomic_DNA"/>
</dbReference>
<evidence type="ECO:0000313" key="3">
    <source>
        <dbReference type="Proteomes" id="UP000006727"/>
    </source>
</evidence>
<organism evidence="1">
    <name type="scientific">Physcomitrium patens</name>
    <name type="common">Spreading-leaved earth moss</name>
    <name type="synonym">Physcomitrella patens</name>
    <dbReference type="NCBI Taxonomy" id="3218"/>
    <lineage>
        <taxon>Eukaryota</taxon>
        <taxon>Viridiplantae</taxon>
        <taxon>Streptophyta</taxon>
        <taxon>Embryophyta</taxon>
        <taxon>Bryophyta</taxon>
        <taxon>Bryophytina</taxon>
        <taxon>Bryopsida</taxon>
        <taxon>Funariidae</taxon>
        <taxon>Funariales</taxon>
        <taxon>Funariaceae</taxon>
        <taxon>Physcomitrium</taxon>
    </lineage>
</organism>
<evidence type="ECO:0000313" key="1">
    <source>
        <dbReference type="EMBL" id="PNR36661.1"/>
    </source>
</evidence>
<proteinExistence type="predicted"/>
<gene>
    <name evidence="1" type="ORF">PHYPA_022512</name>
</gene>
<keyword evidence="3" id="KW-1185">Reference proteome</keyword>
<dbReference type="Proteomes" id="UP000006727">
    <property type="component" value="Chromosome 17"/>
</dbReference>
<reference evidence="2" key="3">
    <citation type="submission" date="2020-12" db="UniProtKB">
        <authorList>
            <consortium name="EnsemblPlants"/>
        </authorList>
    </citation>
    <scope>IDENTIFICATION</scope>
</reference>
<dbReference type="Gramene" id="Pp3c17_22939V3.1">
    <property type="protein sequence ID" value="PAC:32907782.CDS.1"/>
    <property type="gene ID" value="Pp3c17_22939"/>
</dbReference>
<dbReference type="EnsemblPlants" id="Pp3c17_22939V3.1">
    <property type="protein sequence ID" value="PAC:32907782.CDS.1"/>
    <property type="gene ID" value="Pp3c17_22939"/>
</dbReference>
<dbReference type="AlphaFoldDB" id="A0A2K1J558"/>
<sequence length="119" mass="12889">MLRTASFPPPPNGAVCVLVTCFSSALSSSFLQSFPLKSCFYISSFPSFLQGLHDGSCQGIPVIISSSLPSLAWISFSSPCQAGPRLSFAFSLPLALLLCHYNHEFTPTHTKLYIVVIDE</sequence>
<reference evidence="1 3" key="1">
    <citation type="journal article" date="2008" name="Science">
        <title>The Physcomitrella genome reveals evolutionary insights into the conquest of land by plants.</title>
        <authorList>
            <person name="Rensing S."/>
            <person name="Lang D."/>
            <person name="Zimmer A."/>
            <person name="Terry A."/>
            <person name="Salamov A."/>
            <person name="Shapiro H."/>
            <person name="Nishiyama T."/>
            <person name="Perroud P.-F."/>
            <person name="Lindquist E."/>
            <person name="Kamisugi Y."/>
            <person name="Tanahashi T."/>
            <person name="Sakakibara K."/>
            <person name="Fujita T."/>
            <person name="Oishi K."/>
            <person name="Shin-I T."/>
            <person name="Kuroki Y."/>
            <person name="Toyoda A."/>
            <person name="Suzuki Y."/>
            <person name="Hashimoto A."/>
            <person name="Yamaguchi K."/>
            <person name="Sugano A."/>
            <person name="Kohara Y."/>
            <person name="Fujiyama A."/>
            <person name="Anterola A."/>
            <person name="Aoki S."/>
            <person name="Ashton N."/>
            <person name="Barbazuk W.B."/>
            <person name="Barker E."/>
            <person name="Bennetzen J."/>
            <person name="Bezanilla M."/>
            <person name="Blankenship R."/>
            <person name="Cho S.H."/>
            <person name="Dutcher S."/>
            <person name="Estelle M."/>
            <person name="Fawcett J.A."/>
            <person name="Gundlach H."/>
            <person name="Hanada K."/>
            <person name="Heyl A."/>
            <person name="Hicks K.A."/>
            <person name="Hugh J."/>
            <person name="Lohr M."/>
            <person name="Mayer K."/>
            <person name="Melkozernov A."/>
            <person name="Murata T."/>
            <person name="Nelson D."/>
            <person name="Pils B."/>
            <person name="Prigge M."/>
            <person name="Reiss B."/>
            <person name="Renner T."/>
            <person name="Rombauts S."/>
            <person name="Rushton P."/>
            <person name="Sanderfoot A."/>
            <person name="Schween G."/>
            <person name="Shiu S.-H."/>
            <person name="Stueber K."/>
            <person name="Theodoulou F.L."/>
            <person name="Tu H."/>
            <person name="Van de Peer Y."/>
            <person name="Verrier P.J."/>
            <person name="Waters E."/>
            <person name="Wood A."/>
            <person name="Yang L."/>
            <person name="Cove D."/>
            <person name="Cuming A."/>
            <person name="Hasebe M."/>
            <person name="Lucas S."/>
            <person name="Mishler D.B."/>
            <person name="Reski R."/>
            <person name="Grigoriev I."/>
            <person name="Quatrano R.S."/>
            <person name="Boore J.L."/>
        </authorList>
    </citation>
    <scope>NUCLEOTIDE SEQUENCE [LARGE SCALE GENOMIC DNA]</scope>
    <source>
        <strain evidence="2 3">cv. Gransden 2004</strain>
    </source>
</reference>
<reference evidence="1 3" key="2">
    <citation type="journal article" date="2018" name="Plant J.">
        <title>The Physcomitrella patens chromosome-scale assembly reveals moss genome structure and evolution.</title>
        <authorList>
            <person name="Lang D."/>
            <person name="Ullrich K.K."/>
            <person name="Murat F."/>
            <person name="Fuchs J."/>
            <person name="Jenkins J."/>
            <person name="Haas F.B."/>
            <person name="Piednoel M."/>
            <person name="Gundlach H."/>
            <person name="Van Bel M."/>
            <person name="Meyberg R."/>
            <person name="Vives C."/>
            <person name="Morata J."/>
            <person name="Symeonidi A."/>
            <person name="Hiss M."/>
            <person name="Muchero W."/>
            <person name="Kamisugi Y."/>
            <person name="Saleh O."/>
            <person name="Blanc G."/>
            <person name="Decker E.L."/>
            <person name="van Gessel N."/>
            <person name="Grimwood J."/>
            <person name="Hayes R.D."/>
            <person name="Graham S.W."/>
            <person name="Gunter L.E."/>
            <person name="McDaniel S.F."/>
            <person name="Hoernstein S.N.W."/>
            <person name="Larsson A."/>
            <person name="Li F.W."/>
            <person name="Perroud P.F."/>
            <person name="Phillips J."/>
            <person name="Ranjan P."/>
            <person name="Rokshar D.S."/>
            <person name="Rothfels C.J."/>
            <person name="Schneider L."/>
            <person name="Shu S."/>
            <person name="Stevenson D.W."/>
            <person name="Thummler F."/>
            <person name="Tillich M."/>
            <person name="Villarreal Aguilar J.C."/>
            <person name="Widiez T."/>
            <person name="Wong G.K."/>
            <person name="Wymore A."/>
            <person name="Zhang Y."/>
            <person name="Zimmer A.D."/>
            <person name="Quatrano R.S."/>
            <person name="Mayer K.F.X."/>
            <person name="Goodstein D."/>
            <person name="Casacuberta J.M."/>
            <person name="Vandepoele K."/>
            <person name="Reski R."/>
            <person name="Cuming A.C."/>
            <person name="Tuskan G.A."/>
            <person name="Maumus F."/>
            <person name="Salse J."/>
            <person name="Schmutz J."/>
            <person name="Rensing S.A."/>
        </authorList>
    </citation>
    <scope>NUCLEOTIDE SEQUENCE [LARGE SCALE GENOMIC DNA]</scope>
    <source>
        <strain evidence="2 3">cv. Gransden 2004</strain>
    </source>
</reference>
<accession>A0A2K1J558</accession>
<protein>
    <submittedName>
        <fullName evidence="1 2">Uncharacterized protein</fullName>
    </submittedName>
</protein>